<gene>
    <name evidence="2" type="ORF">KQX54_013164</name>
</gene>
<evidence type="ECO:0000256" key="1">
    <source>
        <dbReference type="SAM" id="MobiDB-lite"/>
    </source>
</evidence>
<dbReference type="EMBL" id="JAHXZJ010001492">
    <property type="protein sequence ID" value="KAH0552600.1"/>
    <property type="molecule type" value="Genomic_DNA"/>
</dbReference>
<evidence type="ECO:0000313" key="3">
    <source>
        <dbReference type="Proteomes" id="UP000826195"/>
    </source>
</evidence>
<organism evidence="2 3">
    <name type="scientific">Cotesia glomerata</name>
    <name type="common">Lepidopteran parasitic wasp</name>
    <name type="synonym">Apanteles glomeratus</name>
    <dbReference type="NCBI Taxonomy" id="32391"/>
    <lineage>
        <taxon>Eukaryota</taxon>
        <taxon>Metazoa</taxon>
        <taxon>Ecdysozoa</taxon>
        <taxon>Arthropoda</taxon>
        <taxon>Hexapoda</taxon>
        <taxon>Insecta</taxon>
        <taxon>Pterygota</taxon>
        <taxon>Neoptera</taxon>
        <taxon>Endopterygota</taxon>
        <taxon>Hymenoptera</taxon>
        <taxon>Apocrita</taxon>
        <taxon>Ichneumonoidea</taxon>
        <taxon>Braconidae</taxon>
        <taxon>Microgastrinae</taxon>
        <taxon>Cotesia</taxon>
    </lineage>
</organism>
<accession>A0AAV7ILJ4</accession>
<comment type="caution">
    <text evidence="2">The sequence shown here is derived from an EMBL/GenBank/DDBJ whole genome shotgun (WGS) entry which is preliminary data.</text>
</comment>
<keyword evidence="3" id="KW-1185">Reference proteome</keyword>
<feature type="region of interest" description="Disordered" evidence="1">
    <location>
        <begin position="147"/>
        <end position="173"/>
    </location>
</feature>
<dbReference type="Proteomes" id="UP000826195">
    <property type="component" value="Unassembled WGS sequence"/>
</dbReference>
<reference evidence="2 3" key="1">
    <citation type="journal article" date="2021" name="J. Hered.">
        <title>A chromosome-level genome assembly of the parasitoid wasp, Cotesia glomerata (Hymenoptera: Braconidae).</title>
        <authorList>
            <person name="Pinto B.J."/>
            <person name="Weis J.J."/>
            <person name="Gamble T."/>
            <person name="Ode P.J."/>
            <person name="Paul R."/>
            <person name="Zaspel J.M."/>
        </authorList>
    </citation>
    <scope>NUCLEOTIDE SEQUENCE [LARGE SCALE GENOMIC DNA]</scope>
    <source>
        <strain evidence="2">CgM1</strain>
    </source>
</reference>
<protein>
    <submittedName>
        <fullName evidence="2">Uncharacterized protein</fullName>
    </submittedName>
</protein>
<dbReference type="AlphaFoldDB" id="A0AAV7ILJ4"/>
<feature type="compositionally biased region" description="Basic residues" evidence="1">
    <location>
        <begin position="152"/>
        <end position="173"/>
    </location>
</feature>
<proteinExistence type="predicted"/>
<name>A0AAV7ILJ4_COTGL</name>
<evidence type="ECO:0000313" key="2">
    <source>
        <dbReference type="EMBL" id="KAH0552600.1"/>
    </source>
</evidence>
<sequence length="173" mass="20598">MPMSPFYRRYYMIVEKKIDSPDSKTTAKHTNGLYCPEFIDYLLVQYLAYCPLWTAMLMDLIDPEISRMSNVYAESHMKNYKYDILMNKTNWPIGKVYSHYDLYRKTEAHSLDALIWDRKTVNDDIQSKRETNNSTYGWKKLQHLTETEESKKKKMPKIKSVTRNKKAKKICGK</sequence>